<keyword evidence="2" id="KW-1185">Reference proteome</keyword>
<accession>A0A139H7C5</accession>
<organism evidence="1 2">
    <name type="scientific">Pseudocercospora eumusae</name>
    <dbReference type="NCBI Taxonomy" id="321146"/>
    <lineage>
        <taxon>Eukaryota</taxon>
        <taxon>Fungi</taxon>
        <taxon>Dikarya</taxon>
        <taxon>Ascomycota</taxon>
        <taxon>Pezizomycotina</taxon>
        <taxon>Dothideomycetes</taxon>
        <taxon>Dothideomycetidae</taxon>
        <taxon>Mycosphaerellales</taxon>
        <taxon>Mycosphaerellaceae</taxon>
        <taxon>Pseudocercospora</taxon>
    </lineage>
</organism>
<evidence type="ECO:0008006" key="3">
    <source>
        <dbReference type="Google" id="ProtNLM"/>
    </source>
</evidence>
<comment type="caution">
    <text evidence="1">The sequence shown here is derived from an EMBL/GenBank/DDBJ whole genome shotgun (WGS) entry which is preliminary data.</text>
</comment>
<evidence type="ECO:0000313" key="2">
    <source>
        <dbReference type="Proteomes" id="UP000070133"/>
    </source>
</evidence>
<reference evidence="1 2" key="1">
    <citation type="submission" date="2015-07" db="EMBL/GenBank/DDBJ databases">
        <title>Comparative genomics of the Sigatoka disease complex on banana suggests a link between parallel evolutionary changes in Pseudocercospora fijiensis and Pseudocercospora eumusae and increased virulence on the banana host.</title>
        <authorList>
            <person name="Chang T.-C."/>
            <person name="Salvucci A."/>
            <person name="Crous P.W."/>
            <person name="Stergiopoulos I."/>
        </authorList>
    </citation>
    <scope>NUCLEOTIDE SEQUENCE [LARGE SCALE GENOMIC DNA]</scope>
    <source>
        <strain evidence="1 2">CBS 114824</strain>
    </source>
</reference>
<name>A0A139H7C5_9PEZI</name>
<proteinExistence type="predicted"/>
<sequence length="231" mass="26503">MAEKDDPLVEKSGSFIDGDVVAVTGRRKCFVHKSLLERRAANIKEYQTTNPTRYDVSRMPQSRALPLYIHYLYTGEIQCKEDSLGADFKKQDEALFDFYVLAEKLGDSIATHAAMRALMKDHEAHRNTGRPIPWPDSDLVKRVYNETGKNSPWCRMWVDLYIWSAEPDEDYGDFDLPHEFVKDLLKAAFARWSRGESHLKGADTATCCDYHQLEDGQVCGSKKRKRSSTEE</sequence>
<dbReference type="Proteomes" id="UP000070133">
    <property type="component" value="Unassembled WGS sequence"/>
</dbReference>
<dbReference type="EMBL" id="LFZN01000115">
    <property type="protein sequence ID" value="KXS98380.1"/>
    <property type="molecule type" value="Genomic_DNA"/>
</dbReference>
<protein>
    <recommendedName>
        <fullName evidence="3">BTB domain-containing protein</fullName>
    </recommendedName>
</protein>
<dbReference type="OrthoDB" id="1022638at2759"/>
<dbReference type="AlphaFoldDB" id="A0A139H7C5"/>
<gene>
    <name evidence="1" type="ORF">AC578_4666</name>
</gene>
<evidence type="ECO:0000313" key="1">
    <source>
        <dbReference type="EMBL" id="KXS98380.1"/>
    </source>
</evidence>